<proteinExistence type="predicted"/>
<reference evidence="4" key="1">
    <citation type="submission" date="2018-03" db="EMBL/GenBank/DDBJ databases">
        <authorList>
            <person name="Sun L."/>
            <person name="Liu H."/>
            <person name="Chen W."/>
            <person name="Huang K."/>
            <person name="Liu W."/>
            <person name="Gao X."/>
        </authorList>
    </citation>
    <scope>NUCLEOTIDE SEQUENCE [LARGE SCALE GENOMIC DNA]</scope>
    <source>
        <strain evidence="4">SH9</strain>
    </source>
</reference>
<feature type="compositionally biased region" description="Low complexity" evidence="1">
    <location>
        <begin position="400"/>
        <end position="410"/>
    </location>
</feature>
<dbReference type="EMBL" id="PVZS01000020">
    <property type="protein sequence ID" value="PSC03771.1"/>
    <property type="molecule type" value="Genomic_DNA"/>
</dbReference>
<protein>
    <recommendedName>
        <fullName evidence="2">YcaO domain-containing protein</fullName>
    </recommendedName>
</protein>
<evidence type="ECO:0000313" key="4">
    <source>
        <dbReference type="Proteomes" id="UP000239772"/>
    </source>
</evidence>
<dbReference type="Pfam" id="PF02624">
    <property type="entry name" value="YcaO"/>
    <property type="match status" value="1"/>
</dbReference>
<dbReference type="Proteomes" id="UP000239772">
    <property type="component" value="Unassembled WGS sequence"/>
</dbReference>
<feature type="domain" description="YcaO" evidence="2">
    <location>
        <begin position="78"/>
        <end position="417"/>
    </location>
</feature>
<evidence type="ECO:0000256" key="1">
    <source>
        <dbReference type="SAM" id="MobiDB-lite"/>
    </source>
</evidence>
<dbReference type="InterPro" id="IPR003776">
    <property type="entry name" value="YcaO-like_dom"/>
</dbReference>
<dbReference type="NCBIfam" id="TIGR00702">
    <property type="entry name" value="YcaO-type kinase domain"/>
    <property type="match status" value="1"/>
</dbReference>
<comment type="caution">
    <text evidence="3">The sequence shown here is derived from an EMBL/GenBank/DDBJ whole genome shotgun (WGS) entry which is preliminary data.</text>
</comment>
<keyword evidence="4" id="KW-1185">Reference proteome</keyword>
<evidence type="ECO:0000313" key="3">
    <source>
        <dbReference type="EMBL" id="PSC03771.1"/>
    </source>
</evidence>
<feature type="region of interest" description="Disordered" evidence="1">
    <location>
        <begin position="1"/>
        <end position="27"/>
    </location>
</feature>
<dbReference type="PANTHER" id="PTHR37809">
    <property type="entry name" value="RIBOSOMAL PROTEIN S12 METHYLTHIOTRANSFERASE ACCESSORY FACTOR YCAO"/>
    <property type="match status" value="1"/>
</dbReference>
<dbReference type="PROSITE" id="PS51664">
    <property type="entry name" value="YCAO"/>
    <property type="match status" value="1"/>
</dbReference>
<dbReference type="PANTHER" id="PTHR37809:SF1">
    <property type="entry name" value="RIBOSOMAL PROTEIN S12 METHYLTHIOTRANSFERASE ACCESSORY FACTOR YCAO"/>
    <property type="match status" value="1"/>
</dbReference>
<dbReference type="Gene3D" id="3.30.1330.230">
    <property type="match status" value="2"/>
</dbReference>
<feature type="region of interest" description="Disordered" evidence="1">
    <location>
        <begin position="389"/>
        <end position="417"/>
    </location>
</feature>
<accession>A0A2T1HQ29</accession>
<evidence type="ECO:0000259" key="2">
    <source>
        <dbReference type="PROSITE" id="PS51664"/>
    </source>
</evidence>
<gene>
    <name evidence="3" type="ORF">SLNSH_16780</name>
</gene>
<name>A0A2T1HQ29_9HYPH</name>
<organism evidence="3 4">
    <name type="scientific">Alsobacter soli</name>
    <dbReference type="NCBI Taxonomy" id="2109933"/>
    <lineage>
        <taxon>Bacteria</taxon>
        <taxon>Pseudomonadati</taxon>
        <taxon>Pseudomonadota</taxon>
        <taxon>Alphaproteobacteria</taxon>
        <taxon>Hyphomicrobiales</taxon>
        <taxon>Alsobacteraceae</taxon>
        <taxon>Alsobacter</taxon>
    </lineage>
</organism>
<sequence>MSAAAPGRRYPGLPADAARAKAHAHRAQTPEDAYARFAPLARRMGVTRVGALTGLDTLGVPVCFAARPNSRSIAVHQGKGLTLAGARISALMEAAETWHAEDVLAPVRLARAADLRAAGLACAWRGLPLARAFDDHQPIPWVAARDVATGGEVLVPLEAVSSDYTAEAEQRFGGYFEATTNGLASGSTVAEALAHGLCEVIERDAVALWRLREGHREPALDLDRIQDPGCRWLLERFASAGVRVRLWDATSDAGVPTYLALAVDAGETATDPEVGSACHPSPVAAMVKALAEAAQARTTWIAGARDDFEPALYQASARSRRRRDSTRWLDGPADAPPEARPDLSTDSVLGDLEAILDRLAAVGIEQVLYVDLTRPDIGIPVVRTLVPGLESPLTGEDPAKAGGARAAQAGSGRGGRP</sequence>
<dbReference type="AlphaFoldDB" id="A0A2T1HQ29"/>
<feature type="region of interest" description="Disordered" evidence="1">
    <location>
        <begin position="323"/>
        <end position="345"/>
    </location>
</feature>